<feature type="transmembrane region" description="Helical" evidence="1">
    <location>
        <begin position="31"/>
        <end position="51"/>
    </location>
</feature>
<evidence type="ECO:0008006" key="4">
    <source>
        <dbReference type="Google" id="ProtNLM"/>
    </source>
</evidence>
<dbReference type="EMBL" id="BTSY01000006">
    <property type="protein sequence ID" value="GMT34205.1"/>
    <property type="molecule type" value="Genomic_DNA"/>
</dbReference>
<reference evidence="2" key="1">
    <citation type="submission" date="2023-10" db="EMBL/GenBank/DDBJ databases">
        <title>Genome assembly of Pristionchus species.</title>
        <authorList>
            <person name="Yoshida K."/>
            <person name="Sommer R.J."/>
        </authorList>
    </citation>
    <scope>NUCLEOTIDE SEQUENCE</scope>
    <source>
        <strain evidence="2">RS5133</strain>
    </source>
</reference>
<keyword evidence="3" id="KW-1185">Reference proteome</keyword>
<feature type="transmembrane region" description="Helical" evidence="1">
    <location>
        <begin position="95"/>
        <end position="118"/>
    </location>
</feature>
<protein>
    <recommendedName>
        <fullName evidence="4">NADH dehydrogenase subunit 6</fullName>
    </recommendedName>
</protein>
<evidence type="ECO:0000256" key="1">
    <source>
        <dbReference type="SAM" id="Phobius"/>
    </source>
</evidence>
<feature type="non-terminal residue" evidence="2">
    <location>
        <position position="167"/>
    </location>
</feature>
<proteinExistence type="predicted"/>
<sequence length="167" mass="18218">KMRSTFHISNGWGLERSSCCFCGCLTLKQCAFLHSLLLSVVLTASLVVSLLPPIPHEWNLARVIVFFIFSLSLLFSLLAAIGIHCHSAASLVPLIIVLVLLLTLSLTLIIVVSMMIAYGDSQVTSEIWPSMQSVIEGALSSEALHSFKYFIYGPSASYSLSSHRTSI</sequence>
<feature type="transmembrane region" description="Helical" evidence="1">
    <location>
        <begin position="63"/>
        <end position="83"/>
    </location>
</feature>
<dbReference type="AlphaFoldDB" id="A0AAV5WRJ1"/>
<keyword evidence="1" id="KW-1133">Transmembrane helix</keyword>
<comment type="caution">
    <text evidence="2">The sequence shown here is derived from an EMBL/GenBank/DDBJ whole genome shotgun (WGS) entry which is preliminary data.</text>
</comment>
<keyword evidence="1" id="KW-0472">Membrane</keyword>
<organism evidence="2 3">
    <name type="scientific">Pristionchus fissidentatus</name>
    <dbReference type="NCBI Taxonomy" id="1538716"/>
    <lineage>
        <taxon>Eukaryota</taxon>
        <taxon>Metazoa</taxon>
        <taxon>Ecdysozoa</taxon>
        <taxon>Nematoda</taxon>
        <taxon>Chromadorea</taxon>
        <taxon>Rhabditida</taxon>
        <taxon>Rhabditina</taxon>
        <taxon>Diplogasteromorpha</taxon>
        <taxon>Diplogasteroidea</taxon>
        <taxon>Neodiplogasteridae</taxon>
        <taxon>Pristionchus</taxon>
    </lineage>
</organism>
<dbReference type="Proteomes" id="UP001432322">
    <property type="component" value="Unassembled WGS sequence"/>
</dbReference>
<accession>A0AAV5WRJ1</accession>
<keyword evidence="1" id="KW-0812">Transmembrane</keyword>
<evidence type="ECO:0000313" key="3">
    <source>
        <dbReference type="Proteomes" id="UP001432322"/>
    </source>
</evidence>
<feature type="non-terminal residue" evidence="2">
    <location>
        <position position="1"/>
    </location>
</feature>
<gene>
    <name evidence="2" type="ORF">PFISCL1PPCAC_25502</name>
</gene>
<name>A0AAV5WRJ1_9BILA</name>
<evidence type="ECO:0000313" key="2">
    <source>
        <dbReference type="EMBL" id="GMT34205.1"/>
    </source>
</evidence>